<evidence type="ECO:0000256" key="1">
    <source>
        <dbReference type="SAM" id="MobiDB-lite"/>
    </source>
</evidence>
<sequence>MANSILEPPCTKALDHAKAGQGDTTGHSSNNHKWIHAGEKMSKESGGLEQPKEG</sequence>
<dbReference type="Proteomes" id="UP000054018">
    <property type="component" value="Unassembled WGS sequence"/>
</dbReference>
<feature type="non-terminal residue" evidence="2">
    <location>
        <position position="1"/>
    </location>
</feature>
<dbReference type="HOGENOM" id="CLU_3056119_0_0_1"/>
<reference evidence="2 3" key="1">
    <citation type="submission" date="2014-04" db="EMBL/GenBank/DDBJ databases">
        <authorList>
            <consortium name="DOE Joint Genome Institute"/>
            <person name="Kuo A."/>
            <person name="Kohler A."/>
            <person name="Costa M.D."/>
            <person name="Nagy L.G."/>
            <person name="Floudas D."/>
            <person name="Copeland A."/>
            <person name="Barry K.W."/>
            <person name="Cichocki N."/>
            <person name="Veneault-Fourrey C."/>
            <person name="LaButti K."/>
            <person name="Lindquist E.A."/>
            <person name="Lipzen A."/>
            <person name="Lundell T."/>
            <person name="Morin E."/>
            <person name="Murat C."/>
            <person name="Sun H."/>
            <person name="Tunlid A."/>
            <person name="Henrissat B."/>
            <person name="Grigoriev I.V."/>
            <person name="Hibbett D.S."/>
            <person name="Martin F."/>
            <person name="Nordberg H.P."/>
            <person name="Cantor M.N."/>
            <person name="Hua S.X."/>
        </authorList>
    </citation>
    <scope>NUCLEOTIDE SEQUENCE [LARGE SCALE GENOMIC DNA]</scope>
    <source>
        <strain evidence="2 3">441</strain>
    </source>
</reference>
<accession>A0A0C9ZUT9</accession>
<reference evidence="3" key="2">
    <citation type="submission" date="2015-01" db="EMBL/GenBank/DDBJ databases">
        <title>Evolutionary Origins and Diversification of the Mycorrhizal Mutualists.</title>
        <authorList>
            <consortium name="DOE Joint Genome Institute"/>
            <consortium name="Mycorrhizal Genomics Consortium"/>
            <person name="Kohler A."/>
            <person name="Kuo A."/>
            <person name="Nagy L.G."/>
            <person name="Floudas D."/>
            <person name="Copeland A."/>
            <person name="Barry K.W."/>
            <person name="Cichocki N."/>
            <person name="Veneault-Fourrey C."/>
            <person name="LaButti K."/>
            <person name="Lindquist E.A."/>
            <person name="Lipzen A."/>
            <person name="Lundell T."/>
            <person name="Morin E."/>
            <person name="Murat C."/>
            <person name="Riley R."/>
            <person name="Ohm R."/>
            <person name="Sun H."/>
            <person name="Tunlid A."/>
            <person name="Henrissat B."/>
            <person name="Grigoriev I.V."/>
            <person name="Hibbett D.S."/>
            <person name="Martin F."/>
        </authorList>
    </citation>
    <scope>NUCLEOTIDE SEQUENCE [LARGE SCALE GENOMIC DNA]</scope>
    <source>
        <strain evidence="3">441</strain>
    </source>
</reference>
<evidence type="ECO:0000313" key="2">
    <source>
        <dbReference type="EMBL" id="KIK23423.1"/>
    </source>
</evidence>
<feature type="region of interest" description="Disordered" evidence="1">
    <location>
        <begin position="1"/>
        <end position="54"/>
    </location>
</feature>
<feature type="compositionally biased region" description="Polar residues" evidence="1">
    <location>
        <begin position="22"/>
        <end position="32"/>
    </location>
</feature>
<protein>
    <submittedName>
        <fullName evidence="2">Uncharacterized protein</fullName>
    </submittedName>
</protein>
<name>A0A0C9ZUT9_9AGAM</name>
<organism evidence="2 3">
    <name type="scientific">Pisolithus microcarpus 441</name>
    <dbReference type="NCBI Taxonomy" id="765257"/>
    <lineage>
        <taxon>Eukaryota</taxon>
        <taxon>Fungi</taxon>
        <taxon>Dikarya</taxon>
        <taxon>Basidiomycota</taxon>
        <taxon>Agaricomycotina</taxon>
        <taxon>Agaricomycetes</taxon>
        <taxon>Agaricomycetidae</taxon>
        <taxon>Boletales</taxon>
        <taxon>Sclerodermatineae</taxon>
        <taxon>Pisolithaceae</taxon>
        <taxon>Pisolithus</taxon>
    </lineage>
</organism>
<dbReference type="AlphaFoldDB" id="A0A0C9ZUT9"/>
<proteinExistence type="predicted"/>
<gene>
    <name evidence="2" type="ORF">PISMIDRAFT_679407</name>
</gene>
<keyword evidence="3" id="KW-1185">Reference proteome</keyword>
<dbReference type="EMBL" id="KN833726">
    <property type="protein sequence ID" value="KIK23423.1"/>
    <property type="molecule type" value="Genomic_DNA"/>
</dbReference>
<evidence type="ECO:0000313" key="3">
    <source>
        <dbReference type="Proteomes" id="UP000054018"/>
    </source>
</evidence>